<evidence type="ECO:0000256" key="5">
    <source>
        <dbReference type="ARBA" id="ARBA00023136"/>
    </source>
</evidence>
<feature type="transmembrane region" description="Helical" evidence="6">
    <location>
        <begin position="95"/>
        <end position="112"/>
    </location>
</feature>
<dbReference type="NCBIfam" id="NF035940">
    <property type="entry name" value="prenyl_rel_EboC"/>
    <property type="match status" value="1"/>
</dbReference>
<feature type="transmembrane region" description="Helical" evidence="6">
    <location>
        <begin position="171"/>
        <end position="188"/>
    </location>
</feature>
<dbReference type="AlphaFoldDB" id="A0A4Q7P8G1"/>
<accession>A0A4Q7P8G1</accession>
<feature type="transmembrane region" description="Helical" evidence="6">
    <location>
        <begin position="227"/>
        <end position="248"/>
    </location>
</feature>
<feature type="transmembrane region" description="Helical" evidence="6">
    <location>
        <begin position="280"/>
        <end position="298"/>
    </location>
</feature>
<dbReference type="CDD" id="cd13964">
    <property type="entry name" value="PT_UbiA_1"/>
    <property type="match status" value="1"/>
</dbReference>
<evidence type="ECO:0000256" key="2">
    <source>
        <dbReference type="ARBA" id="ARBA00022475"/>
    </source>
</evidence>
<evidence type="ECO:0000256" key="6">
    <source>
        <dbReference type="SAM" id="Phobius"/>
    </source>
</evidence>
<feature type="transmembrane region" description="Helical" evidence="6">
    <location>
        <begin position="49"/>
        <end position="74"/>
    </location>
</feature>
<evidence type="ECO:0000256" key="3">
    <source>
        <dbReference type="ARBA" id="ARBA00022692"/>
    </source>
</evidence>
<dbReference type="InterPro" id="IPR000537">
    <property type="entry name" value="UbiA_prenyltransferase"/>
</dbReference>
<organism evidence="7 8">
    <name type="scientific">Cecembia calidifontis</name>
    <dbReference type="NCBI Taxonomy" id="1187080"/>
    <lineage>
        <taxon>Bacteria</taxon>
        <taxon>Pseudomonadati</taxon>
        <taxon>Bacteroidota</taxon>
        <taxon>Cytophagia</taxon>
        <taxon>Cytophagales</taxon>
        <taxon>Cyclobacteriaceae</taxon>
        <taxon>Cecembia</taxon>
    </lineage>
</organism>
<keyword evidence="2" id="KW-1003">Cell membrane</keyword>
<dbReference type="InterPro" id="IPR044878">
    <property type="entry name" value="UbiA_sf"/>
</dbReference>
<keyword evidence="5 6" id="KW-0472">Membrane</keyword>
<feature type="transmembrane region" description="Helical" evidence="6">
    <location>
        <begin position="118"/>
        <end position="137"/>
    </location>
</feature>
<name>A0A4Q7P8G1_9BACT</name>
<feature type="transmembrane region" description="Helical" evidence="6">
    <location>
        <begin position="21"/>
        <end position="43"/>
    </location>
</feature>
<keyword evidence="4 6" id="KW-1133">Transmembrane helix</keyword>
<feature type="transmembrane region" description="Helical" evidence="6">
    <location>
        <begin position="200"/>
        <end position="221"/>
    </location>
</feature>
<gene>
    <name evidence="7" type="ORF">BC751_1972</name>
</gene>
<dbReference type="PANTHER" id="PTHR42723:SF1">
    <property type="entry name" value="CHLOROPHYLL SYNTHASE, CHLOROPLASTIC"/>
    <property type="match status" value="1"/>
</dbReference>
<dbReference type="GO" id="GO:0016765">
    <property type="term" value="F:transferase activity, transferring alkyl or aryl (other than methyl) groups"/>
    <property type="evidence" value="ECO:0007669"/>
    <property type="project" value="InterPro"/>
</dbReference>
<proteinExistence type="predicted"/>
<dbReference type="OrthoDB" id="2908954at2"/>
<sequence length="304" mass="32252">MANSKLKAYLQLTRPANIITAVADIWAGFAVSGAATLILSQYAGNGNLYALPLIWLSLSTIGLYGGGVAFNDVFDAQLDAIERPERPIPSGKVKKSHAAWMAASLIALGVLAAFQVNIWSGLIALSVGLLAVLYDAWGKHQAIFGPINMGLCRAGNLLLGVSVIPELLPDFWALGLIPLAYVSAITMISRGEVHGKNKNALIGGLGIYITIIAVLLFIAFLEGNAGWKVIPFVGLFAYMILPPLVKALRLQQPQLIGKSVKAAVISLIILNASLAASFSGWWVGLCILILLPISLRLAKIFAVT</sequence>
<comment type="caution">
    <text evidence="7">The sequence shown here is derived from an EMBL/GenBank/DDBJ whole genome shotgun (WGS) entry which is preliminary data.</text>
</comment>
<keyword evidence="7" id="KW-0808">Transferase</keyword>
<dbReference type="GO" id="GO:0016020">
    <property type="term" value="C:membrane"/>
    <property type="evidence" value="ECO:0007669"/>
    <property type="project" value="UniProtKB-SubCell"/>
</dbReference>
<dbReference type="RefSeq" id="WP_130275345.1">
    <property type="nucleotide sequence ID" value="NZ_SGXG01000001.1"/>
</dbReference>
<evidence type="ECO:0000256" key="4">
    <source>
        <dbReference type="ARBA" id="ARBA00022989"/>
    </source>
</evidence>
<comment type="subcellular location">
    <subcellularLocation>
        <location evidence="1">Membrane</location>
        <topology evidence="1">Multi-pass membrane protein</topology>
    </subcellularLocation>
</comment>
<evidence type="ECO:0000313" key="7">
    <source>
        <dbReference type="EMBL" id="RZS96401.1"/>
    </source>
</evidence>
<dbReference type="Proteomes" id="UP000292209">
    <property type="component" value="Unassembled WGS sequence"/>
</dbReference>
<dbReference type="Pfam" id="PF01040">
    <property type="entry name" value="UbiA"/>
    <property type="match status" value="1"/>
</dbReference>
<dbReference type="Gene3D" id="1.10.357.140">
    <property type="entry name" value="UbiA prenyltransferase"/>
    <property type="match status" value="1"/>
</dbReference>
<keyword evidence="8" id="KW-1185">Reference proteome</keyword>
<dbReference type="InterPro" id="IPR050475">
    <property type="entry name" value="Prenyltransferase_related"/>
</dbReference>
<dbReference type="PANTHER" id="PTHR42723">
    <property type="entry name" value="CHLOROPHYLL SYNTHASE"/>
    <property type="match status" value="1"/>
</dbReference>
<reference evidence="7 8" key="1">
    <citation type="submission" date="2019-02" db="EMBL/GenBank/DDBJ databases">
        <title>Genomic Encyclopedia of Archaeal and Bacterial Type Strains, Phase II (KMG-II): from individual species to whole genera.</title>
        <authorList>
            <person name="Goeker M."/>
        </authorList>
    </citation>
    <scope>NUCLEOTIDE SEQUENCE [LARGE SCALE GENOMIC DNA]</scope>
    <source>
        <strain evidence="7 8">DSM 21411</strain>
    </source>
</reference>
<dbReference type="EMBL" id="SGXG01000001">
    <property type="protein sequence ID" value="RZS96401.1"/>
    <property type="molecule type" value="Genomic_DNA"/>
</dbReference>
<evidence type="ECO:0000313" key="8">
    <source>
        <dbReference type="Proteomes" id="UP000292209"/>
    </source>
</evidence>
<keyword evidence="3 6" id="KW-0812">Transmembrane</keyword>
<evidence type="ECO:0000256" key="1">
    <source>
        <dbReference type="ARBA" id="ARBA00004141"/>
    </source>
</evidence>
<protein>
    <submittedName>
        <fullName evidence="7">4-hydroxybenzoate polyprenyltransferase</fullName>
    </submittedName>
</protein>